<gene>
    <name evidence="3" type="ORF">MSUIS_05720</name>
</gene>
<accession>F0V1Y4</accession>
<evidence type="ECO:0000313" key="3">
    <source>
        <dbReference type="EMBL" id="CBZ40665.1"/>
    </source>
</evidence>
<dbReference type="RefSeq" id="WP_013609268.1">
    <property type="nucleotide sequence ID" value="NC_015153.1"/>
</dbReference>
<evidence type="ECO:0000256" key="2">
    <source>
        <dbReference type="SAM" id="MobiDB-lite"/>
    </source>
</evidence>
<dbReference type="EMBL" id="FQ790233">
    <property type="protein sequence ID" value="CBZ40665.1"/>
    <property type="molecule type" value="Genomic_DNA"/>
</dbReference>
<feature type="region of interest" description="Disordered" evidence="2">
    <location>
        <begin position="1"/>
        <end position="38"/>
    </location>
</feature>
<dbReference type="AlphaFoldDB" id="F0V1Y4"/>
<sequence length="245" mass="28637">MKKSYEENQKDLEDLKKQNENLTSVLKNKLDTQSKEEQMKRVGESIHRFNRMLYSWGGFLEKIICHINSEGKGDEKCKNVEDSWLKSKENIEKGKQDKNQSQEGNSDDSQGKIASQKLQEVKGEFLDNQVKIREKLIEGILFWKKSEKLEKQLETMQIILKTDVELLNQLIEKLQKKMKEKAEEAKNTVDELNKSYESLRTTYKELEEVKEQVVNFNHYVGKVKNSMCKNSQYKDSESSCAPNSQ</sequence>
<protein>
    <submittedName>
        <fullName evidence="3">Uncharacterized protein</fullName>
    </submittedName>
</protein>
<feature type="compositionally biased region" description="Basic and acidic residues" evidence="2">
    <location>
        <begin position="28"/>
        <end position="38"/>
    </location>
</feature>
<feature type="compositionally biased region" description="Basic and acidic residues" evidence="2">
    <location>
        <begin position="1"/>
        <end position="19"/>
    </location>
</feature>
<feature type="compositionally biased region" description="Polar residues" evidence="2">
    <location>
        <begin position="101"/>
        <end position="112"/>
    </location>
</feature>
<feature type="region of interest" description="Disordered" evidence="2">
    <location>
        <begin position="91"/>
        <end position="112"/>
    </location>
</feature>
<dbReference type="KEGG" id="msk:MSUIS_05720"/>
<evidence type="ECO:0000256" key="1">
    <source>
        <dbReference type="SAM" id="Coils"/>
    </source>
</evidence>
<evidence type="ECO:0000313" key="4">
    <source>
        <dbReference type="Proteomes" id="UP000008645"/>
    </source>
</evidence>
<feature type="coiled-coil region" evidence="1">
    <location>
        <begin position="164"/>
        <end position="209"/>
    </location>
</feature>
<reference evidence="3 4" key="1">
    <citation type="journal article" date="2011" name="J. Bacteriol.">
        <title>Complete genome sequence of the hemotrophic Mycoplasma suis strain KI3806.</title>
        <authorList>
            <person name="Oehlerking J."/>
            <person name="Kube M."/>
            <person name="Felder K.M."/>
            <person name="Matter D."/>
            <person name="Wittenbrink M.M."/>
            <person name="Schwarzenbach S."/>
            <person name="Kramer M.M."/>
            <person name="Hoelzle K."/>
            <person name="Hoelzle L.E."/>
        </authorList>
    </citation>
    <scope>NUCLEOTIDE SEQUENCE [LARGE SCALE GENOMIC DNA]</scope>
    <source>
        <strain evidence="4">KI_3806</strain>
    </source>
</reference>
<dbReference type="HOGENOM" id="CLU_1132630_0_0_14"/>
<feature type="compositionally biased region" description="Basic and acidic residues" evidence="2">
    <location>
        <begin position="91"/>
        <end position="100"/>
    </location>
</feature>
<keyword evidence="1" id="KW-0175">Coiled coil</keyword>
<dbReference type="Proteomes" id="UP000008645">
    <property type="component" value="Chromosome"/>
</dbReference>
<name>F0V1Y4_MYCS3</name>
<organism evidence="3 4">
    <name type="scientific">Mycoplasma suis (strain KI_3806)</name>
    <dbReference type="NCBI Taxonomy" id="708248"/>
    <lineage>
        <taxon>Bacteria</taxon>
        <taxon>Bacillati</taxon>
        <taxon>Mycoplasmatota</taxon>
        <taxon>Mollicutes</taxon>
        <taxon>Mycoplasmataceae</taxon>
        <taxon>Mycoplasma</taxon>
    </lineage>
</organism>
<proteinExistence type="predicted"/>